<dbReference type="OrthoDB" id="4564at2759"/>
<reference evidence="12 13" key="1">
    <citation type="submission" date="2015-01" db="EMBL/GenBank/DDBJ databases">
        <title>Evolution of Trichinella species and genotypes.</title>
        <authorList>
            <person name="Korhonen P.K."/>
            <person name="Edoardo P."/>
            <person name="Giuseppe L.R."/>
            <person name="Gasser R.B."/>
        </authorList>
    </citation>
    <scope>NUCLEOTIDE SEQUENCE [LARGE SCALE GENOMIC DNA]</scope>
    <source>
        <strain evidence="12">ISS37</strain>
    </source>
</reference>
<feature type="transmembrane region" description="Helical" evidence="10">
    <location>
        <begin position="203"/>
        <end position="226"/>
    </location>
</feature>
<evidence type="ECO:0000256" key="9">
    <source>
        <dbReference type="PROSITE-ProRule" id="PRU00703"/>
    </source>
</evidence>
<dbReference type="EMBL" id="JYDL01000034">
    <property type="protein sequence ID" value="KRX22089.1"/>
    <property type="molecule type" value="Genomic_DNA"/>
</dbReference>
<keyword evidence="4" id="KW-0677">Repeat</keyword>
<feature type="transmembrane region" description="Helical" evidence="10">
    <location>
        <begin position="370"/>
        <end position="403"/>
    </location>
</feature>
<sequence>MHNFVKFVHKIKWKYERKMWPLINNDWIILIVLGASVAVLSFAVDVAVSALNKARLHLYRTAAETNIFAGIASWVLPIVGMVILSMIISQRISPYAAGSGISEIKTILRGVVLKEYLTLKTLISKLIGLTVVLPSGLPIGKEGPFVHIGGIIATLWCKLFASVSHDDKNQNYYVEMVAAGCAVGVTIEVTSVHFALRNYWRGFFSAVFSAIVFQLLGILTSNYATIYNFILFGRILFSEDVQSDGVFIEFTICASRIAGLRYFRLRMSRNRKLDNSKRQTILCGLFGALFVIWHKQVCVFITRKNQYIYPLTVATLVSAITFPEAGGSVTKSLFTSKNILDELFSNFTWSEAPENNYQLKVISQWSNENFSFIMSGICITLPVACGMFTPVLLIGAAFGRLFGELLVIYLPNVSSLKIVPGSYALNTVYLGAAAFSGAATQTVSTAVIVFELTGQIVYMVPVLLGVALSIVIATYMYPSIYDVGIYLKRLPFLPNLLPTSSAVHKVCVRDFMLSDLKYLTLQSTYKEIKELLDSEKKIRTFPLVDNRESFVLIGTVERRDLDLMIEQRLCDEERRKVARHCKLKRKFNCLNTTEHFKTDTASFAKRDETDDGGKSVKILIDPGVYHAAIKLLRGKRKHKREQWEEERMSAVPNYKNLAIDYAPFQLVHTTTLFRAHAVFSLLSLQRAYITDRGRLVGIVNLENLREAVESARLFGGSPMSAETERDELQSVEKNVSVKSYWRQKKRRRRMNTTFNKAQLFVCPSRAISQETNFEKIQKDPPSSLFCELL</sequence>
<feature type="transmembrane region" description="Helical" evidence="10">
    <location>
        <begin position="246"/>
        <end position="263"/>
    </location>
</feature>
<feature type="transmembrane region" description="Helical" evidence="10">
    <location>
        <begin position="67"/>
        <end position="88"/>
    </location>
</feature>
<evidence type="ECO:0000256" key="10">
    <source>
        <dbReference type="RuleBase" id="RU361221"/>
    </source>
</evidence>
<dbReference type="PANTHER" id="PTHR45720:SF10">
    <property type="entry name" value="CHLORIDE CHANNEL PROTEIN 2"/>
    <property type="match status" value="1"/>
</dbReference>
<dbReference type="InterPro" id="IPR001807">
    <property type="entry name" value="ClC"/>
</dbReference>
<accession>A0A0V0S5W1</accession>
<comment type="similarity">
    <text evidence="10">Belongs to the chloride channel (TC 2.A.49) family.</text>
</comment>
<name>A0A0V0S5W1_9BILA</name>
<dbReference type="GO" id="GO:0005886">
    <property type="term" value="C:plasma membrane"/>
    <property type="evidence" value="ECO:0007669"/>
    <property type="project" value="TreeGrafter"/>
</dbReference>
<evidence type="ECO:0000313" key="12">
    <source>
        <dbReference type="EMBL" id="KRX22089.1"/>
    </source>
</evidence>
<dbReference type="Pfam" id="PF00571">
    <property type="entry name" value="CBS"/>
    <property type="match status" value="1"/>
</dbReference>
<dbReference type="SUPFAM" id="SSF54631">
    <property type="entry name" value="CBS-domain pair"/>
    <property type="match status" value="1"/>
</dbReference>
<dbReference type="InterPro" id="IPR000644">
    <property type="entry name" value="CBS_dom"/>
</dbReference>
<keyword evidence="8 10" id="KW-0868">Chloride</keyword>
<evidence type="ECO:0000256" key="7">
    <source>
        <dbReference type="ARBA" id="ARBA00023136"/>
    </source>
</evidence>
<evidence type="ECO:0000313" key="13">
    <source>
        <dbReference type="Proteomes" id="UP000054630"/>
    </source>
</evidence>
<dbReference type="InterPro" id="IPR050970">
    <property type="entry name" value="Cl_channel_volt-gated"/>
</dbReference>
<feature type="transmembrane region" description="Helical" evidence="10">
    <location>
        <begin position="308"/>
        <end position="327"/>
    </location>
</feature>
<keyword evidence="3 10" id="KW-0812">Transmembrane</keyword>
<evidence type="ECO:0000259" key="11">
    <source>
        <dbReference type="PROSITE" id="PS51371"/>
    </source>
</evidence>
<comment type="subcellular location">
    <subcellularLocation>
        <location evidence="1 10">Membrane</location>
        <topology evidence="1 10">Multi-pass membrane protein</topology>
    </subcellularLocation>
</comment>
<organism evidence="12 13">
    <name type="scientific">Trichinella nelsoni</name>
    <dbReference type="NCBI Taxonomy" id="6336"/>
    <lineage>
        <taxon>Eukaryota</taxon>
        <taxon>Metazoa</taxon>
        <taxon>Ecdysozoa</taxon>
        <taxon>Nematoda</taxon>
        <taxon>Enoplea</taxon>
        <taxon>Dorylaimia</taxon>
        <taxon>Trichinellida</taxon>
        <taxon>Trichinellidae</taxon>
        <taxon>Trichinella</taxon>
    </lineage>
</organism>
<evidence type="ECO:0000256" key="4">
    <source>
        <dbReference type="ARBA" id="ARBA00022737"/>
    </source>
</evidence>
<protein>
    <recommendedName>
        <fullName evidence="10">Chloride channel protein</fullName>
    </recommendedName>
</protein>
<dbReference type="PRINTS" id="PR00762">
    <property type="entry name" value="CLCHANNEL"/>
</dbReference>
<dbReference type="InterPro" id="IPR046342">
    <property type="entry name" value="CBS_dom_sf"/>
</dbReference>
<dbReference type="Proteomes" id="UP000054630">
    <property type="component" value="Unassembled WGS sequence"/>
</dbReference>
<evidence type="ECO:0000256" key="8">
    <source>
        <dbReference type="ARBA" id="ARBA00023214"/>
    </source>
</evidence>
<evidence type="ECO:0000256" key="2">
    <source>
        <dbReference type="ARBA" id="ARBA00022448"/>
    </source>
</evidence>
<feature type="transmembrane region" description="Helical" evidence="10">
    <location>
        <begin position="283"/>
        <end position="302"/>
    </location>
</feature>
<evidence type="ECO:0000256" key="1">
    <source>
        <dbReference type="ARBA" id="ARBA00004141"/>
    </source>
</evidence>
<keyword evidence="7 10" id="KW-0472">Membrane</keyword>
<evidence type="ECO:0000256" key="6">
    <source>
        <dbReference type="ARBA" id="ARBA00023065"/>
    </source>
</evidence>
<dbReference type="InterPro" id="IPR014743">
    <property type="entry name" value="Cl-channel_core"/>
</dbReference>
<keyword evidence="13" id="KW-1185">Reference proteome</keyword>
<comment type="caution">
    <text evidence="12">The sequence shown here is derived from an EMBL/GenBank/DDBJ whole genome shotgun (WGS) entry which is preliminary data.</text>
</comment>
<proteinExistence type="inferred from homology"/>
<dbReference type="Pfam" id="PF00654">
    <property type="entry name" value="Voltage_CLC"/>
    <property type="match status" value="2"/>
</dbReference>
<dbReference type="SUPFAM" id="SSF81340">
    <property type="entry name" value="Clc chloride channel"/>
    <property type="match status" value="1"/>
</dbReference>
<feature type="transmembrane region" description="Helical" evidence="10">
    <location>
        <begin position="456"/>
        <end position="477"/>
    </location>
</feature>
<comment type="caution">
    <text evidence="10">Lacks conserved residue(s) required for the propagation of feature annotation.</text>
</comment>
<dbReference type="Gene3D" id="1.10.3080.10">
    <property type="entry name" value="Clc chloride channel"/>
    <property type="match status" value="1"/>
</dbReference>
<evidence type="ECO:0000256" key="5">
    <source>
        <dbReference type="ARBA" id="ARBA00022989"/>
    </source>
</evidence>
<dbReference type="PANTHER" id="PTHR45720">
    <property type="entry name" value="CHLORIDE CHANNEL PROTEIN 2"/>
    <property type="match status" value="1"/>
</dbReference>
<keyword evidence="5 10" id="KW-1133">Transmembrane helix</keyword>
<keyword evidence="6 10" id="KW-0406">Ion transport</keyword>
<evidence type="ECO:0000256" key="3">
    <source>
        <dbReference type="ARBA" id="ARBA00022692"/>
    </source>
</evidence>
<keyword evidence="9" id="KW-0129">CBS domain</keyword>
<keyword evidence="2 10" id="KW-0813">Transport</keyword>
<dbReference type="PROSITE" id="PS51371">
    <property type="entry name" value="CBS"/>
    <property type="match status" value="1"/>
</dbReference>
<gene>
    <name evidence="12" type="primary">CLCN1</name>
    <name evidence="12" type="ORF">T07_11394</name>
</gene>
<dbReference type="GO" id="GO:0005247">
    <property type="term" value="F:voltage-gated chloride channel activity"/>
    <property type="evidence" value="ECO:0007669"/>
    <property type="project" value="TreeGrafter"/>
</dbReference>
<feature type="domain" description="CBS" evidence="11">
    <location>
        <begin position="512"/>
        <end position="572"/>
    </location>
</feature>
<feature type="transmembrane region" description="Helical" evidence="10">
    <location>
        <begin position="423"/>
        <end position="449"/>
    </location>
</feature>
<dbReference type="AlphaFoldDB" id="A0A0V0S5W1"/>
<dbReference type="Gene3D" id="3.10.580.10">
    <property type="entry name" value="CBS-domain"/>
    <property type="match status" value="2"/>
</dbReference>